<protein>
    <submittedName>
        <fullName evidence="5">CDC48 protein</fullName>
    </submittedName>
</protein>
<dbReference type="Proteomes" id="UP000604046">
    <property type="component" value="Unassembled WGS sequence"/>
</dbReference>
<sequence length="544" mass="58464">MEIQSRPYPASPLPSSMNGPNGMMKLSPTQQKALDFLVRAVKTKAAPLVELRSPPALGRGYGVTSILKSAAAQFGVPFLGVSTALGQAGEGQEGQALKTLYAAALASLEKHGIAVIDDLDLAVAPRSVRRSRTLIGDIKGAGDLYNWEVAPSPAMLIKSLSDAASSAHGVVAFSSVEDAHLAFINTPLAVTLGESTVEDYGAILKNVLGSQGAIDEEAIYALHSQLSPADLKSATARVLATQSGDVTPVTTEGLVSSIRDELVSVSAVAPEEVEPVDLAEYPGLEGIKEELERNVLFPLENPEQAKKFGLTPKRGVLLHGQPGTGKTTVGRWLANRLKGKFFLVREMMLHADIIKVFAAAQAAAPSVVFIDDADIVIGGWRPLDGHRGSDIFRFLLGRMDGLTSRGKRQRETGDVVVVLTGQNVHWMAEMLLRSGRIELWLKTKLPEPRQKYAILRKYIKDDPGAMELLSKNGELPDVKAAAQASDHFCCADLRRVVSDAKMLAAWDRTSDAKILDGSSYLEKAAEGVRRMQDDVKSNARNLYG</sequence>
<feature type="domain" description="ATPase AAA-type core" evidence="4">
    <location>
        <begin position="316"/>
        <end position="439"/>
    </location>
</feature>
<dbReference type="EMBL" id="CAJNDS010000622">
    <property type="protein sequence ID" value="CAE7223342.1"/>
    <property type="molecule type" value="Genomic_DNA"/>
</dbReference>
<dbReference type="InterPro" id="IPR003959">
    <property type="entry name" value="ATPase_AAA_core"/>
</dbReference>
<organism evidence="5 6">
    <name type="scientific">Symbiodinium natans</name>
    <dbReference type="NCBI Taxonomy" id="878477"/>
    <lineage>
        <taxon>Eukaryota</taxon>
        <taxon>Sar</taxon>
        <taxon>Alveolata</taxon>
        <taxon>Dinophyceae</taxon>
        <taxon>Suessiales</taxon>
        <taxon>Symbiodiniaceae</taxon>
        <taxon>Symbiodinium</taxon>
    </lineage>
</organism>
<dbReference type="GO" id="GO:0005524">
    <property type="term" value="F:ATP binding"/>
    <property type="evidence" value="ECO:0007669"/>
    <property type="project" value="UniProtKB-KW"/>
</dbReference>
<dbReference type="OrthoDB" id="429860at2759"/>
<evidence type="ECO:0000313" key="6">
    <source>
        <dbReference type="Proteomes" id="UP000604046"/>
    </source>
</evidence>
<evidence type="ECO:0000256" key="2">
    <source>
        <dbReference type="ARBA" id="ARBA00022840"/>
    </source>
</evidence>
<dbReference type="Pfam" id="PF00004">
    <property type="entry name" value="AAA"/>
    <property type="match status" value="1"/>
</dbReference>
<dbReference type="SUPFAM" id="SSF52540">
    <property type="entry name" value="P-loop containing nucleoside triphosphate hydrolases"/>
    <property type="match status" value="1"/>
</dbReference>
<evidence type="ECO:0000256" key="3">
    <source>
        <dbReference type="SAM" id="MobiDB-lite"/>
    </source>
</evidence>
<dbReference type="PANTHER" id="PTHR23077:SF27">
    <property type="entry name" value="ATPASE FAMILY GENE 2 PROTEIN HOMOLOG A"/>
    <property type="match status" value="1"/>
</dbReference>
<evidence type="ECO:0000259" key="4">
    <source>
        <dbReference type="Pfam" id="PF00004"/>
    </source>
</evidence>
<name>A0A812K6G2_9DINO</name>
<gene>
    <name evidence="5" type="primary">CDC48</name>
    <name evidence="5" type="ORF">SNAT2548_LOCUS8411</name>
</gene>
<keyword evidence="1" id="KW-0547">Nucleotide-binding</keyword>
<reference evidence="5" key="1">
    <citation type="submission" date="2021-02" db="EMBL/GenBank/DDBJ databases">
        <authorList>
            <person name="Dougan E. K."/>
            <person name="Rhodes N."/>
            <person name="Thang M."/>
            <person name="Chan C."/>
        </authorList>
    </citation>
    <scope>NUCLEOTIDE SEQUENCE</scope>
</reference>
<evidence type="ECO:0000256" key="1">
    <source>
        <dbReference type="ARBA" id="ARBA00022741"/>
    </source>
</evidence>
<dbReference type="InterPro" id="IPR027417">
    <property type="entry name" value="P-loop_NTPase"/>
</dbReference>
<evidence type="ECO:0000313" key="5">
    <source>
        <dbReference type="EMBL" id="CAE7223342.1"/>
    </source>
</evidence>
<accession>A0A812K6G2</accession>
<comment type="caution">
    <text evidence="5">The sequence shown here is derived from an EMBL/GenBank/DDBJ whole genome shotgun (WGS) entry which is preliminary data.</text>
</comment>
<dbReference type="PANTHER" id="PTHR23077">
    <property type="entry name" value="AAA-FAMILY ATPASE"/>
    <property type="match status" value="1"/>
</dbReference>
<dbReference type="Gene3D" id="1.10.8.60">
    <property type="match status" value="1"/>
</dbReference>
<keyword evidence="2" id="KW-0067">ATP-binding</keyword>
<feature type="region of interest" description="Disordered" evidence="3">
    <location>
        <begin position="1"/>
        <end position="24"/>
    </location>
</feature>
<dbReference type="InterPro" id="IPR050168">
    <property type="entry name" value="AAA_ATPase_domain"/>
</dbReference>
<proteinExistence type="predicted"/>
<dbReference type="GO" id="GO:0005737">
    <property type="term" value="C:cytoplasm"/>
    <property type="evidence" value="ECO:0007669"/>
    <property type="project" value="TreeGrafter"/>
</dbReference>
<dbReference type="AlphaFoldDB" id="A0A812K6G2"/>
<dbReference type="Gene3D" id="3.40.50.300">
    <property type="entry name" value="P-loop containing nucleotide triphosphate hydrolases"/>
    <property type="match status" value="1"/>
</dbReference>
<keyword evidence="6" id="KW-1185">Reference proteome</keyword>
<dbReference type="GO" id="GO:0016887">
    <property type="term" value="F:ATP hydrolysis activity"/>
    <property type="evidence" value="ECO:0007669"/>
    <property type="project" value="InterPro"/>
</dbReference>